<name>A0A1A9TAD0_PICPA</name>
<feature type="binding site" evidence="4 5">
    <location>
        <position position="116"/>
    </location>
    <ligand>
        <name>Ca(2+)</name>
        <dbReference type="ChEBI" id="CHEBI:29108"/>
    </ligand>
</feature>
<evidence type="ECO:0000259" key="1">
    <source>
        <dbReference type="PROSITE" id="PS51820"/>
    </source>
</evidence>
<dbReference type="PDB" id="5A3M">
    <property type="method" value="X-ray"/>
    <property type="resolution" value="1.75 A"/>
    <property type="chains" value="A/B/C/D=1-220"/>
</dbReference>
<dbReference type="GO" id="GO:0046872">
    <property type="term" value="F:metal ion binding"/>
    <property type="evidence" value="ECO:0007669"/>
    <property type="project" value="UniProtKB-KW"/>
</dbReference>
<feature type="binding site" evidence="4 5">
    <location>
        <position position="181"/>
    </location>
    <ligand>
        <name>Ca(2+)</name>
        <dbReference type="ChEBI" id="CHEBI:29108"/>
    </ligand>
</feature>
<dbReference type="SMR" id="A0A1A9TAD0"/>
<keyword evidence="4 5" id="KW-0106">Calcium</keyword>
<dbReference type="InterPro" id="IPR037524">
    <property type="entry name" value="PA14/GLEYA"/>
</dbReference>
<dbReference type="Pfam" id="PF10528">
    <property type="entry name" value="GLEYA"/>
    <property type="match status" value="1"/>
</dbReference>
<dbReference type="Gene3D" id="2.60.120.1560">
    <property type="match status" value="1"/>
</dbReference>
<feature type="binding site" evidence="4">
    <location>
        <position position="185"/>
    </location>
    <ligand>
        <name>N-acetyl-D-glucosamine</name>
        <dbReference type="ChEBI" id="CHEBI:506227"/>
    </ligand>
</feature>
<feature type="disulfide bond" evidence="4 5">
    <location>
        <begin position="131"/>
        <end position="218"/>
    </location>
</feature>
<dbReference type="PDBsum" id="5A3M"/>
<accession>A0A1A9TAD0</accession>
<evidence type="ECO:0000313" key="2">
    <source>
        <dbReference type="PDB" id="5A3L"/>
    </source>
</evidence>
<feature type="binding site" evidence="4 5">
    <location>
        <position position="115"/>
    </location>
    <ligand>
        <name>Ca(2+)</name>
        <dbReference type="ChEBI" id="CHEBI:29108"/>
    </ligand>
</feature>
<dbReference type="InterPro" id="IPR018871">
    <property type="entry name" value="GLEYA_adhesin_domain"/>
</dbReference>
<feature type="binding site" evidence="4">
    <location>
        <position position="115"/>
    </location>
    <ligand>
        <name>N-acetyl-alpha-D-glucosamine</name>
        <dbReference type="ChEBI" id="CHEBI:44278"/>
    </ligand>
</feature>
<feature type="binding site" evidence="4">
    <location>
        <position position="151"/>
    </location>
    <ligand>
        <name>N-acetyl-D-glucosamine</name>
        <dbReference type="ChEBI" id="CHEBI:506227"/>
    </ligand>
</feature>
<dbReference type="PDBsum" id="5A3L"/>
<feature type="domain" description="PA14" evidence="1">
    <location>
        <begin position="46"/>
        <end position="206"/>
    </location>
</feature>
<proteinExistence type="evidence at protein level"/>
<evidence type="ECO:0000313" key="3">
    <source>
        <dbReference type="PDB" id="5A3M"/>
    </source>
</evidence>
<sequence length="220" mass="24518">MDDSGNGDNSDTAYGCDITTNAVDGFDATIYQYNANDLRLIRDPTFMSTGYLGRNVLNKISGVTVPGFNIWNPSSRTATVYGVKNVNYYNMVLELKGYFKADVSGDYKLTLSHIDDSSMLFFGKETAFKCCDAGSIPLNEAPTDYSLFTIKPSNQVNSEVISATQYLEAGKYYPVRIVFVNALERARFDFKLTIPSGAVLDDFQNYIYQFGDLDENSCHE</sequence>
<organism evidence="3">
    <name type="scientific">Komagataella pastoris DSMZ 70382</name>
    <dbReference type="NCBI Taxonomy" id="638632"/>
    <lineage>
        <taxon>Eukaryota</taxon>
        <taxon>Fungi</taxon>
        <taxon>Dikarya</taxon>
        <taxon>Ascomycota</taxon>
        <taxon>Saccharomycotina</taxon>
        <taxon>Pichiomycetes</taxon>
        <taxon>Pichiales</taxon>
        <taxon>Pichiaceae</taxon>
        <taxon>Komagataella</taxon>
    </lineage>
</organism>
<keyword evidence="4 5" id="KW-0002">3D-structure</keyword>
<feature type="binding site" evidence="4 5">
    <location>
        <position position="183"/>
    </location>
    <ligand>
        <name>Ca(2+)</name>
        <dbReference type="ChEBI" id="CHEBI:29108"/>
    </ligand>
</feature>
<feature type="binding site" evidence="4">
    <location>
        <position position="185"/>
    </location>
    <ligand>
        <name>N-acetyl-alpha-D-glucosamine</name>
        <dbReference type="ChEBI" id="CHEBI:44278"/>
    </ligand>
</feature>
<dbReference type="PROSITE" id="PS51820">
    <property type="entry name" value="PA14"/>
    <property type="match status" value="1"/>
</dbReference>
<dbReference type="SUPFAM" id="SSF56988">
    <property type="entry name" value="Anthrax protective antigen"/>
    <property type="match status" value="1"/>
</dbReference>
<keyword evidence="4 5" id="KW-0479">Metal-binding</keyword>
<protein>
    <submittedName>
        <fullName evidence="2 3">CEA1</fullName>
    </submittedName>
</protein>
<feature type="binding site" evidence="4 5">
    <location>
        <position position="185"/>
    </location>
    <ligand>
        <name>Ca(2+)</name>
        <dbReference type="ChEBI" id="CHEBI:29108"/>
    </ligand>
</feature>
<dbReference type="AlphaFoldDB" id="A0A1A9TAD0"/>
<reference evidence="4 5" key="1">
    <citation type="submission" date="2015-06" db="PDB data bank">
        <title>High-Affinity Recognition of Non-Reducing Chitinous Ends by the Yeast Adhesin Cea1.</title>
        <authorList>
            <person name="Kock M."/>
            <person name="Brueckner S."/>
            <person name="Wozniak N."/>
            <person name="Veelders M."/>
            <person name="Schlereth J."/>
            <person name="Moesch H.-U."/>
            <person name="Essen L.-O."/>
        </authorList>
    </citation>
    <scope>X-RAY CRYSTALLOGRAPHY (1.75 ANGSTROMS)</scope>
    <source>
        <strain evidence="2 3">DSM-70382</strain>
        <strain evidence="2">DSMZ 70382</strain>
        <strain evidence="3">DSMZ 70382, PI-0702</strain>
    </source>
</reference>
<feature type="disulfide bond" evidence="4 5">
    <location>
        <begin position="16"/>
        <end position="130"/>
    </location>
</feature>
<evidence type="ECO:0007829" key="5">
    <source>
        <dbReference type="PDB" id="5A3M"/>
    </source>
</evidence>
<evidence type="ECO:0007829" key="4">
    <source>
        <dbReference type="PDB" id="5A3L"/>
    </source>
</evidence>
<feature type="binding site" evidence="4">
    <location>
        <position position="151"/>
    </location>
    <ligand>
        <name>N-acetyl-alpha-D-glucosamine</name>
        <dbReference type="ChEBI" id="CHEBI:44278"/>
    </ligand>
</feature>
<dbReference type="PDB" id="5A3L">
    <property type="method" value="X-ray"/>
    <property type="resolution" value="1.66 A"/>
    <property type="chains" value="A/B/C/D=1-220"/>
</dbReference>